<dbReference type="Proteomes" id="UP001595912">
    <property type="component" value="Unassembled WGS sequence"/>
</dbReference>
<name>A0ABV9W461_9ACTN</name>
<evidence type="ECO:0000256" key="1">
    <source>
        <dbReference type="ARBA" id="ARBA00001947"/>
    </source>
</evidence>
<feature type="domain" description="Alcohol dehydrogenase-like C-terminal" evidence="7">
    <location>
        <begin position="70"/>
        <end position="159"/>
    </location>
</feature>
<dbReference type="SUPFAM" id="SSF51735">
    <property type="entry name" value="NAD(P)-binding Rossmann-fold domains"/>
    <property type="match status" value="1"/>
</dbReference>
<keyword evidence="9" id="KW-1185">Reference proteome</keyword>
<proteinExistence type="inferred from homology"/>
<evidence type="ECO:0000256" key="3">
    <source>
        <dbReference type="ARBA" id="ARBA00022723"/>
    </source>
</evidence>
<keyword evidence="3" id="KW-0479">Metal-binding</keyword>
<dbReference type="InterPro" id="IPR013149">
    <property type="entry name" value="ADH-like_C"/>
</dbReference>
<accession>A0ABV9W461</accession>
<dbReference type="EMBL" id="JBHSIU010000041">
    <property type="protein sequence ID" value="MFC5002645.1"/>
    <property type="molecule type" value="Genomic_DNA"/>
</dbReference>
<gene>
    <name evidence="8" type="ORF">ACFPIJ_33060</name>
</gene>
<evidence type="ECO:0000313" key="9">
    <source>
        <dbReference type="Proteomes" id="UP001595912"/>
    </source>
</evidence>
<dbReference type="Gene3D" id="3.40.50.720">
    <property type="entry name" value="NAD(P)-binding Rossmann-like Domain"/>
    <property type="match status" value="1"/>
</dbReference>
<comment type="caution">
    <text evidence="8">The sequence shown here is derived from an EMBL/GenBank/DDBJ whole genome shotgun (WGS) entry which is preliminary data.</text>
</comment>
<dbReference type="PANTHER" id="PTHR43350:SF2">
    <property type="entry name" value="GROES-LIKE ZINC-BINDING ALCOHOL DEHYDROGENASE FAMILY PROTEIN"/>
    <property type="match status" value="1"/>
</dbReference>
<dbReference type="Pfam" id="PF00107">
    <property type="entry name" value="ADH_zinc_N"/>
    <property type="match status" value="1"/>
</dbReference>
<dbReference type="PANTHER" id="PTHR43350">
    <property type="entry name" value="NAD-DEPENDENT ALCOHOL DEHYDROGENASE"/>
    <property type="match status" value="1"/>
</dbReference>
<dbReference type="RefSeq" id="WP_380120871.1">
    <property type="nucleotide sequence ID" value="NZ_JBHSIU010000041.1"/>
</dbReference>
<evidence type="ECO:0000256" key="2">
    <source>
        <dbReference type="ARBA" id="ARBA00008072"/>
    </source>
</evidence>
<evidence type="ECO:0000256" key="4">
    <source>
        <dbReference type="ARBA" id="ARBA00022833"/>
    </source>
</evidence>
<organism evidence="8 9">
    <name type="scientific">Dactylosporangium cerinum</name>
    <dbReference type="NCBI Taxonomy" id="1434730"/>
    <lineage>
        <taxon>Bacteria</taxon>
        <taxon>Bacillati</taxon>
        <taxon>Actinomycetota</taxon>
        <taxon>Actinomycetes</taxon>
        <taxon>Micromonosporales</taxon>
        <taxon>Micromonosporaceae</taxon>
        <taxon>Dactylosporangium</taxon>
    </lineage>
</organism>
<feature type="region of interest" description="Disordered" evidence="6">
    <location>
        <begin position="1"/>
        <end position="38"/>
    </location>
</feature>
<evidence type="ECO:0000256" key="5">
    <source>
        <dbReference type="ARBA" id="ARBA00023002"/>
    </source>
</evidence>
<reference evidence="9" key="1">
    <citation type="journal article" date="2019" name="Int. J. Syst. Evol. Microbiol.">
        <title>The Global Catalogue of Microorganisms (GCM) 10K type strain sequencing project: providing services to taxonomists for standard genome sequencing and annotation.</title>
        <authorList>
            <consortium name="The Broad Institute Genomics Platform"/>
            <consortium name="The Broad Institute Genome Sequencing Center for Infectious Disease"/>
            <person name="Wu L."/>
            <person name="Ma J."/>
        </authorList>
    </citation>
    <scope>NUCLEOTIDE SEQUENCE [LARGE SCALE GENOMIC DNA]</scope>
    <source>
        <strain evidence="9">CGMCC 4.7152</strain>
    </source>
</reference>
<dbReference type="InterPro" id="IPR036291">
    <property type="entry name" value="NAD(P)-bd_dom_sf"/>
</dbReference>
<protein>
    <submittedName>
        <fullName evidence="8">Zinc-binding dehydrogenase</fullName>
    </submittedName>
</protein>
<sequence>MGSCGSSGTAGSGSSRTSRLQPRNRTGPSVAERCPARRRPWLGPLPRVEKLRDAGKLGPGRTVAITGIGGLGTYAVQYARLFAGGSTVIALGRTDSKLDVAVDNGAHHGINTRDKSVEAIQDEFAKLTGRRTVDAILDGAGAKASVSLVFDLLGVEAQVSASQVIWSHLCGVRRPVRI</sequence>
<evidence type="ECO:0000256" key="6">
    <source>
        <dbReference type="SAM" id="MobiDB-lite"/>
    </source>
</evidence>
<evidence type="ECO:0000313" key="8">
    <source>
        <dbReference type="EMBL" id="MFC5002645.1"/>
    </source>
</evidence>
<keyword evidence="5" id="KW-0560">Oxidoreductase</keyword>
<feature type="compositionally biased region" description="Low complexity" evidence="6">
    <location>
        <begin position="1"/>
        <end position="19"/>
    </location>
</feature>
<comment type="cofactor">
    <cofactor evidence="1">
        <name>Zn(2+)</name>
        <dbReference type="ChEBI" id="CHEBI:29105"/>
    </cofactor>
</comment>
<comment type="similarity">
    <text evidence="2">Belongs to the zinc-containing alcohol dehydrogenase family.</text>
</comment>
<keyword evidence="4" id="KW-0862">Zinc</keyword>
<evidence type="ECO:0000259" key="7">
    <source>
        <dbReference type="Pfam" id="PF00107"/>
    </source>
</evidence>